<dbReference type="KEGG" id="tng:GSTEN00002749G001"/>
<proteinExistence type="predicted"/>
<comment type="caution">
    <text evidence="2">The sequence shown here is derived from an EMBL/GenBank/DDBJ whole genome shotgun (WGS) entry which is preliminary data.</text>
</comment>
<feature type="region of interest" description="Disordered" evidence="1">
    <location>
        <begin position="69"/>
        <end position="88"/>
    </location>
</feature>
<reference evidence="2" key="1">
    <citation type="journal article" date="2004" name="Nature">
        <title>Genome duplication in the teleost fish Tetraodon nigroviridis reveals the early vertebrate proto-karyotype.</title>
        <authorList>
            <person name="Jaillon O."/>
            <person name="Aury J.-M."/>
            <person name="Brunet F."/>
            <person name="Petit J.-L."/>
            <person name="Stange-Thomann N."/>
            <person name="Mauceli E."/>
            <person name="Bouneau L."/>
            <person name="Fischer C."/>
            <person name="Ozouf-Costaz C."/>
            <person name="Bernot A."/>
            <person name="Nicaud S."/>
            <person name="Jaffe D."/>
            <person name="Fisher S."/>
            <person name="Lutfalla G."/>
            <person name="Dossat C."/>
            <person name="Segurens B."/>
            <person name="Dasilva C."/>
            <person name="Salanoubat M."/>
            <person name="Levy M."/>
            <person name="Boudet N."/>
            <person name="Castellano S."/>
            <person name="Anthouard V."/>
            <person name="Jubin C."/>
            <person name="Castelli V."/>
            <person name="Katinka M."/>
            <person name="Vacherie B."/>
            <person name="Biemont C."/>
            <person name="Skalli Z."/>
            <person name="Cattolico L."/>
            <person name="Poulain J."/>
            <person name="De Berardinis V."/>
            <person name="Cruaud C."/>
            <person name="Duprat S."/>
            <person name="Brottier P."/>
            <person name="Coutanceau J.-P."/>
            <person name="Gouzy J."/>
            <person name="Parra G."/>
            <person name="Lardier G."/>
            <person name="Chapple C."/>
            <person name="McKernan K.J."/>
            <person name="McEwan P."/>
            <person name="Bosak S."/>
            <person name="Kellis M."/>
            <person name="Volff J.-N."/>
            <person name="Guigo R."/>
            <person name="Zody M.C."/>
            <person name="Mesirov J."/>
            <person name="Lindblad-Toh K."/>
            <person name="Birren B."/>
            <person name="Nusbaum C."/>
            <person name="Kahn D."/>
            <person name="Robinson-Rechavi M."/>
            <person name="Laudet V."/>
            <person name="Schachter V."/>
            <person name="Quetier F."/>
            <person name="Saurin W."/>
            <person name="Scarpelli C."/>
            <person name="Wincker P."/>
            <person name="Lander E.S."/>
            <person name="Weissenbach J."/>
            <person name="Roest Crollius H."/>
        </authorList>
    </citation>
    <scope>NUCLEOTIDE SEQUENCE [LARGE SCALE GENOMIC DNA]</scope>
</reference>
<gene>
    <name evidence="2" type="ORF">GSTENG00002749001</name>
</gene>
<organism evidence="2">
    <name type="scientific">Tetraodon nigroviridis</name>
    <name type="common">Spotted green pufferfish</name>
    <name type="synonym">Chelonodon nigroviridis</name>
    <dbReference type="NCBI Taxonomy" id="99883"/>
    <lineage>
        <taxon>Eukaryota</taxon>
        <taxon>Metazoa</taxon>
        <taxon>Chordata</taxon>
        <taxon>Craniata</taxon>
        <taxon>Vertebrata</taxon>
        <taxon>Euteleostomi</taxon>
        <taxon>Actinopterygii</taxon>
        <taxon>Neopterygii</taxon>
        <taxon>Teleostei</taxon>
        <taxon>Neoteleostei</taxon>
        <taxon>Acanthomorphata</taxon>
        <taxon>Eupercaria</taxon>
        <taxon>Tetraodontiformes</taxon>
        <taxon>Tetradontoidea</taxon>
        <taxon>Tetraodontidae</taxon>
        <taxon>Tetraodon</taxon>
    </lineage>
</organism>
<sequence>REESLPWQEKRGWEFQAWSIPVHRGTRISPLSRSEKGKRRHEGVKRRISKQMRYAVSKQRTMESGLTAALSALTGREKRKKRGDHHSY</sequence>
<accession>Q4TDK5</accession>
<feature type="region of interest" description="Disordered" evidence="1">
    <location>
        <begin position="29"/>
        <end position="61"/>
    </location>
</feature>
<feature type="non-terminal residue" evidence="2">
    <location>
        <position position="1"/>
    </location>
</feature>
<dbReference type="EMBL" id="CAAE01006196">
    <property type="protein sequence ID" value="CAF89027.1"/>
    <property type="molecule type" value="Genomic_DNA"/>
</dbReference>
<evidence type="ECO:0000313" key="2">
    <source>
        <dbReference type="EMBL" id="CAF89027.1"/>
    </source>
</evidence>
<feature type="compositionally biased region" description="Basic residues" evidence="1">
    <location>
        <begin position="77"/>
        <end position="88"/>
    </location>
</feature>
<reference evidence="2" key="2">
    <citation type="submission" date="2004-02" db="EMBL/GenBank/DDBJ databases">
        <authorList>
            <consortium name="Genoscope"/>
            <consortium name="Whitehead Institute Centre for Genome Research"/>
        </authorList>
    </citation>
    <scope>NUCLEOTIDE SEQUENCE</scope>
</reference>
<protein>
    <submittedName>
        <fullName evidence="2">(spotted green pufferfish) hypothetical protein</fullName>
    </submittedName>
</protein>
<dbReference type="AlphaFoldDB" id="Q4TDK5"/>
<name>Q4TDK5_TETNG</name>
<evidence type="ECO:0000256" key="1">
    <source>
        <dbReference type="SAM" id="MobiDB-lite"/>
    </source>
</evidence>
<feature type="compositionally biased region" description="Basic residues" evidence="1">
    <location>
        <begin position="36"/>
        <end position="50"/>
    </location>
</feature>